<dbReference type="PANTHER" id="PTHR12260">
    <property type="entry name" value="DAMAGE-CONTROL PHOSPHATASE ARMT1"/>
    <property type="match status" value="1"/>
</dbReference>
<dbReference type="EC" id="3.1.3.-" evidence="13"/>
<keyword evidence="5 13" id="KW-0489">Methyltransferase</keyword>
<keyword evidence="16" id="KW-1185">Reference proteome</keyword>
<name>A0A8I6RWZ9_CIMLE</name>
<dbReference type="GO" id="GO:0032259">
    <property type="term" value="P:methylation"/>
    <property type="evidence" value="ECO:0007669"/>
    <property type="project" value="UniProtKB-KW"/>
</dbReference>
<comment type="similarity">
    <text evidence="3 13">Belongs to the damage-control phosphatase family. Sugar phosphate phosphatase III subfamily.</text>
</comment>
<dbReference type="GO" id="GO:0046872">
    <property type="term" value="F:metal ion binding"/>
    <property type="evidence" value="ECO:0007669"/>
    <property type="project" value="UniProtKB-UniRule"/>
</dbReference>
<proteinExistence type="inferred from homology"/>
<keyword evidence="6" id="KW-0808">Transferase</keyword>
<dbReference type="PANTHER" id="PTHR12260:SF6">
    <property type="entry name" value="DAMAGE-CONTROL PHOSPHATASE ARMT1"/>
    <property type="match status" value="1"/>
</dbReference>
<dbReference type="InterPro" id="IPR036075">
    <property type="entry name" value="ARMT-1-like_metal-bd_sf"/>
</dbReference>
<comment type="function">
    <text evidence="11 13">Metal-dependent phosphatase that shows phosphatase activity against several substrates, including fructose-1-phosphate and fructose-6-phosphate. Its preference for fructose-1-phosphate, a strong glycating agent that causes DNA damage rather than a canonical yeast metabolite, suggests a damage-control function in hexose phosphate metabolism. Has also been shown to have O-methyltransferase activity that methylates glutamate residues of target proteins to form gamma-glutamyl methyl ester residues. Possibly methylates PCNA, suggesting it is involved in the DNA damage response.</text>
</comment>
<evidence type="ECO:0000256" key="5">
    <source>
        <dbReference type="ARBA" id="ARBA00022603"/>
    </source>
</evidence>
<dbReference type="GO" id="GO:0051998">
    <property type="term" value="F:protein carboxyl O-methyltransferase activity"/>
    <property type="evidence" value="ECO:0007669"/>
    <property type="project" value="UniProtKB-UniRule"/>
</dbReference>
<dbReference type="KEGG" id="clec:106667939"/>
<feature type="domain" description="Damage-control phosphatase ARMT1-like metal-binding" evidence="14">
    <location>
        <begin position="58"/>
        <end position="447"/>
    </location>
</feature>
<reference evidence="15" key="1">
    <citation type="submission" date="2022-01" db="UniProtKB">
        <authorList>
            <consortium name="EnsemblMetazoa"/>
        </authorList>
    </citation>
    <scope>IDENTIFICATION</scope>
</reference>
<evidence type="ECO:0000256" key="9">
    <source>
        <dbReference type="ARBA" id="ARBA00022801"/>
    </source>
</evidence>
<dbReference type="RefSeq" id="XP_014251731.1">
    <property type="nucleotide sequence ID" value="XM_014396245.1"/>
</dbReference>
<dbReference type="SUPFAM" id="SSF111321">
    <property type="entry name" value="AF1104-like"/>
    <property type="match status" value="1"/>
</dbReference>
<evidence type="ECO:0000256" key="1">
    <source>
        <dbReference type="ARBA" id="ARBA00000807"/>
    </source>
</evidence>
<comment type="catalytic activity">
    <reaction evidence="2 13">
        <text>beta-D-fructose 1-phosphate + H2O = D-fructose + phosphate</text>
        <dbReference type="Rhea" id="RHEA:35603"/>
        <dbReference type="ChEBI" id="CHEBI:15377"/>
        <dbReference type="ChEBI" id="CHEBI:37721"/>
        <dbReference type="ChEBI" id="CHEBI:43474"/>
        <dbReference type="ChEBI" id="CHEBI:138881"/>
    </reaction>
</comment>
<comment type="catalytic activity">
    <reaction evidence="12 13">
        <text>beta-D-fructose 6-phosphate = dihydroxyacetone + D-glyceraldehyde 3-phosphate</text>
        <dbReference type="Rhea" id="RHEA:28002"/>
        <dbReference type="ChEBI" id="CHEBI:16016"/>
        <dbReference type="ChEBI" id="CHEBI:57634"/>
        <dbReference type="ChEBI" id="CHEBI:59776"/>
    </reaction>
</comment>
<dbReference type="EC" id="2.1.1.-" evidence="13"/>
<evidence type="ECO:0000256" key="3">
    <source>
        <dbReference type="ARBA" id="ARBA00009519"/>
    </source>
</evidence>
<comment type="cofactor">
    <cofactor evidence="13">
        <name>Mn(2+)</name>
        <dbReference type="ChEBI" id="CHEBI:29035"/>
    </cofactor>
    <cofactor evidence="13">
        <name>Ni(2+)</name>
        <dbReference type="ChEBI" id="CHEBI:49786"/>
    </cofactor>
</comment>
<keyword evidence="10 13" id="KW-0464">Manganese</keyword>
<accession>A0A8I6RWZ9</accession>
<organism evidence="15 16">
    <name type="scientific">Cimex lectularius</name>
    <name type="common">Bed bug</name>
    <name type="synonym">Acanthia lectularia</name>
    <dbReference type="NCBI Taxonomy" id="79782"/>
    <lineage>
        <taxon>Eukaryota</taxon>
        <taxon>Metazoa</taxon>
        <taxon>Ecdysozoa</taxon>
        <taxon>Arthropoda</taxon>
        <taxon>Hexapoda</taxon>
        <taxon>Insecta</taxon>
        <taxon>Pterygota</taxon>
        <taxon>Neoptera</taxon>
        <taxon>Paraneoptera</taxon>
        <taxon>Hemiptera</taxon>
        <taxon>Heteroptera</taxon>
        <taxon>Panheteroptera</taxon>
        <taxon>Cimicomorpha</taxon>
        <taxon>Cimicidae</taxon>
        <taxon>Cimex</taxon>
    </lineage>
</organism>
<evidence type="ECO:0000256" key="12">
    <source>
        <dbReference type="ARBA" id="ARBA00048809"/>
    </source>
</evidence>
<keyword evidence="8 13" id="KW-0479">Metal-binding</keyword>
<protein>
    <recommendedName>
        <fullName evidence="13">Sugar phosphate phosphatase</fullName>
        <ecNumber evidence="13">2.1.1.-</ecNumber>
        <ecNumber evidence="13">3.1.3.-</ecNumber>
    </recommendedName>
</protein>
<dbReference type="FunFam" id="3.40.50.10880:FF:000002">
    <property type="entry name" value="Acidic residue methyltransferase 1"/>
    <property type="match status" value="1"/>
</dbReference>
<dbReference type="GO" id="GO:0006974">
    <property type="term" value="P:DNA damage response"/>
    <property type="evidence" value="ECO:0007669"/>
    <property type="project" value="TreeGrafter"/>
</dbReference>
<comment type="catalytic activity">
    <reaction evidence="1 13">
        <text>L-glutamyl-[protein] + S-adenosyl-L-methionine = [protein]-L-glutamate 5-O-methyl ester + S-adenosyl-L-homocysteine</text>
        <dbReference type="Rhea" id="RHEA:24452"/>
        <dbReference type="Rhea" id="RHEA-COMP:10208"/>
        <dbReference type="Rhea" id="RHEA-COMP:10311"/>
        <dbReference type="ChEBI" id="CHEBI:29973"/>
        <dbReference type="ChEBI" id="CHEBI:57856"/>
        <dbReference type="ChEBI" id="CHEBI:59789"/>
        <dbReference type="ChEBI" id="CHEBI:82795"/>
    </reaction>
</comment>
<evidence type="ECO:0000313" key="16">
    <source>
        <dbReference type="Proteomes" id="UP000494040"/>
    </source>
</evidence>
<dbReference type="InterPro" id="IPR002791">
    <property type="entry name" value="ARMT1-like_metal-bd"/>
</dbReference>
<dbReference type="EnsemblMetazoa" id="XM_014396245.1">
    <property type="protein sequence ID" value="XP_014251731.1"/>
    <property type="gene ID" value="LOC106667939"/>
</dbReference>
<dbReference type="GeneID" id="106667939"/>
<dbReference type="Gene3D" id="3.40.50.10880">
    <property type="entry name" value="Uncharacterised protein PF01937, DUF89, domain 3"/>
    <property type="match status" value="1"/>
</dbReference>
<sequence length="471" mass="54832">MWKIRKLSWMMSINKALGCDPCFMLEKEWLMKLLIDSETPLNTRLSAKYKRSFAYLSMKDRAPLALTKVIDYLVRDKRGIEKTYGPGAIEEVKCAIGELSQLKNHLQTSKPFENFISKDPDTTTWNQHLEARELHNEVNNYYESDWLFAECYLYRRIRESFATKKLICSIDPFSVQKTQVLDSALDIMEPMFCYLYQSKLMDKQTVLPKDDLVNECVRLLKWCLWANKIDLSFKPDLQEGGNIADAFLKIDQWDNKIVIDNSEKVGLCCIEPGYKKVVDIVMDNAGLEMLCDMTLADFLISKCGVDLVNFHVKPIPWFVSDVIIRDFMQGVESIAKSERKHFKNIGLRWQHYLDKGVWKLHADTYWCLGLPYQLMEETDPSLYKKLSRSSLIIFKGDLNYRKLVRDINWEPSTPFEKVLDCFRPAPLVTLRTLKAATVCGMNEQKAEELDENDPNWWTSGNYALIQYCPDV</sequence>
<dbReference type="OrthoDB" id="541375at2759"/>
<evidence type="ECO:0000256" key="10">
    <source>
        <dbReference type="ARBA" id="ARBA00023211"/>
    </source>
</evidence>
<dbReference type="GO" id="GO:0016791">
    <property type="term" value="F:phosphatase activity"/>
    <property type="evidence" value="ECO:0007669"/>
    <property type="project" value="TreeGrafter"/>
</dbReference>
<dbReference type="OMA" id="INMWSNC"/>
<keyword evidence="7" id="KW-0949">S-adenosyl-L-methionine</keyword>
<evidence type="ECO:0000256" key="8">
    <source>
        <dbReference type="ARBA" id="ARBA00022723"/>
    </source>
</evidence>
<dbReference type="Gene3D" id="1.20.930.60">
    <property type="match status" value="1"/>
</dbReference>
<evidence type="ECO:0000256" key="6">
    <source>
        <dbReference type="ARBA" id="ARBA00022679"/>
    </source>
</evidence>
<dbReference type="GO" id="GO:0005634">
    <property type="term" value="C:nucleus"/>
    <property type="evidence" value="ECO:0007669"/>
    <property type="project" value="TreeGrafter"/>
</dbReference>
<dbReference type="Proteomes" id="UP000494040">
    <property type="component" value="Unassembled WGS sequence"/>
</dbReference>
<evidence type="ECO:0000259" key="14">
    <source>
        <dbReference type="Pfam" id="PF01937"/>
    </source>
</evidence>
<evidence type="ECO:0000256" key="2">
    <source>
        <dbReference type="ARBA" id="ARBA00001326"/>
    </source>
</evidence>
<dbReference type="InterPro" id="IPR039763">
    <property type="entry name" value="ARMT1"/>
</dbReference>
<dbReference type="Pfam" id="PF01937">
    <property type="entry name" value="ARMT1-like_dom"/>
    <property type="match status" value="1"/>
</dbReference>
<dbReference type="AlphaFoldDB" id="A0A8I6RWZ9"/>
<keyword evidence="4" id="KW-0533">Nickel</keyword>
<keyword evidence="9 13" id="KW-0378">Hydrolase</keyword>
<evidence type="ECO:0000256" key="11">
    <source>
        <dbReference type="ARBA" id="ARBA00045980"/>
    </source>
</evidence>
<comment type="domain">
    <text evidence="13">Subfamily III proteins have a conserved RTxK motif about 40-50 residues from the C-terminus; the threonine may be replaced by serine or cysteine.</text>
</comment>
<evidence type="ECO:0000256" key="13">
    <source>
        <dbReference type="RuleBase" id="RU367030"/>
    </source>
</evidence>
<evidence type="ECO:0000256" key="7">
    <source>
        <dbReference type="ARBA" id="ARBA00022691"/>
    </source>
</evidence>
<evidence type="ECO:0000256" key="4">
    <source>
        <dbReference type="ARBA" id="ARBA00022596"/>
    </source>
</evidence>
<evidence type="ECO:0000313" key="15">
    <source>
        <dbReference type="EnsemblMetazoa" id="XP_014251731.1"/>
    </source>
</evidence>